<dbReference type="EMBL" id="JABMIG020000038">
    <property type="protein sequence ID" value="KAL3799576.1"/>
    <property type="molecule type" value="Genomic_DNA"/>
</dbReference>
<reference evidence="2 3" key="1">
    <citation type="journal article" date="2020" name="G3 (Bethesda)">
        <title>Improved Reference Genome for Cyclotella cryptica CCMP332, a Model for Cell Wall Morphogenesis, Salinity Adaptation, and Lipid Production in Diatoms (Bacillariophyta).</title>
        <authorList>
            <person name="Roberts W.R."/>
            <person name="Downey K.M."/>
            <person name="Ruck E.C."/>
            <person name="Traller J.C."/>
            <person name="Alverson A.J."/>
        </authorList>
    </citation>
    <scope>NUCLEOTIDE SEQUENCE [LARGE SCALE GENOMIC DNA]</scope>
    <source>
        <strain evidence="2 3">CCMP332</strain>
    </source>
</reference>
<evidence type="ECO:0000313" key="3">
    <source>
        <dbReference type="Proteomes" id="UP001516023"/>
    </source>
</evidence>
<evidence type="ECO:0000256" key="1">
    <source>
        <dbReference type="SAM" id="MobiDB-lite"/>
    </source>
</evidence>
<accession>A0ABD3QID2</accession>
<feature type="region of interest" description="Disordered" evidence="1">
    <location>
        <begin position="1"/>
        <end position="61"/>
    </location>
</feature>
<comment type="caution">
    <text evidence="2">The sequence shown here is derived from an EMBL/GenBank/DDBJ whole genome shotgun (WGS) entry which is preliminary data.</text>
</comment>
<keyword evidence="3" id="KW-1185">Reference proteome</keyword>
<name>A0ABD3QID2_9STRA</name>
<evidence type="ECO:0000313" key="2">
    <source>
        <dbReference type="EMBL" id="KAL3799576.1"/>
    </source>
</evidence>
<feature type="compositionally biased region" description="Acidic residues" evidence="1">
    <location>
        <begin position="22"/>
        <end position="33"/>
    </location>
</feature>
<dbReference type="AlphaFoldDB" id="A0ABD3QID2"/>
<organism evidence="2 3">
    <name type="scientific">Cyclotella cryptica</name>
    <dbReference type="NCBI Taxonomy" id="29204"/>
    <lineage>
        <taxon>Eukaryota</taxon>
        <taxon>Sar</taxon>
        <taxon>Stramenopiles</taxon>
        <taxon>Ochrophyta</taxon>
        <taxon>Bacillariophyta</taxon>
        <taxon>Coscinodiscophyceae</taxon>
        <taxon>Thalassiosirophycidae</taxon>
        <taxon>Stephanodiscales</taxon>
        <taxon>Stephanodiscaceae</taxon>
        <taxon>Cyclotella</taxon>
    </lineage>
</organism>
<proteinExistence type="predicted"/>
<dbReference type="Proteomes" id="UP001516023">
    <property type="component" value="Unassembled WGS sequence"/>
</dbReference>
<protein>
    <submittedName>
        <fullName evidence="2">Uncharacterized protein</fullName>
    </submittedName>
</protein>
<sequence>MFRGEDEGGGASGSFEVLPDCGGEDEGDSEGDSNDYVGNTAVTTVDGVNEDDGNQDGMRNE</sequence>
<gene>
    <name evidence="2" type="ORF">HJC23_008703</name>
</gene>